<protein>
    <submittedName>
        <fullName evidence="1">Phosphohistidine phosphatase SixA</fullName>
    </submittedName>
</protein>
<dbReference type="EMBL" id="JACCFY010000001">
    <property type="protein sequence ID" value="NYJ78328.1"/>
    <property type="molecule type" value="Genomic_DNA"/>
</dbReference>
<evidence type="ECO:0000313" key="2">
    <source>
        <dbReference type="Proteomes" id="UP000535437"/>
    </source>
</evidence>
<keyword evidence="2" id="KW-1185">Reference proteome</keyword>
<dbReference type="AlphaFoldDB" id="A0A7Z0GNU3"/>
<organism evidence="1 2">
    <name type="scientific">Nesterenkonia xinjiangensis</name>
    <dbReference type="NCBI Taxonomy" id="225327"/>
    <lineage>
        <taxon>Bacteria</taxon>
        <taxon>Bacillati</taxon>
        <taxon>Actinomycetota</taxon>
        <taxon>Actinomycetes</taxon>
        <taxon>Micrococcales</taxon>
        <taxon>Micrococcaceae</taxon>
        <taxon>Nesterenkonia</taxon>
    </lineage>
</organism>
<reference evidence="1 2" key="1">
    <citation type="submission" date="2020-07" db="EMBL/GenBank/DDBJ databases">
        <title>Sequencing the genomes of 1000 actinobacteria strains.</title>
        <authorList>
            <person name="Klenk H.-P."/>
        </authorList>
    </citation>
    <scope>NUCLEOTIDE SEQUENCE [LARGE SCALE GENOMIC DNA]</scope>
    <source>
        <strain evidence="1 2">DSM 15475</strain>
    </source>
</reference>
<gene>
    <name evidence="1" type="ORF">HNR09_001739</name>
</gene>
<accession>A0A7Z0GNU3</accession>
<sequence>MSAARAAMTAEAIAAGFNPALNAVWVAAKPYSQSGQGIS</sequence>
<dbReference type="Proteomes" id="UP000535437">
    <property type="component" value="Unassembled WGS sequence"/>
</dbReference>
<comment type="caution">
    <text evidence="1">The sequence shown here is derived from an EMBL/GenBank/DDBJ whole genome shotgun (WGS) entry which is preliminary data.</text>
</comment>
<name>A0A7Z0GNU3_9MICC</name>
<proteinExistence type="predicted"/>
<evidence type="ECO:0000313" key="1">
    <source>
        <dbReference type="EMBL" id="NYJ78328.1"/>
    </source>
</evidence>